<accession>A0A6L6Q862</accession>
<dbReference type="InterPro" id="IPR053137">
    <property type="entry name" value="NLR-like"/>
</dbReference>
<organism evidence="2 3">
    <name type="scientific">Pseudoduganella ginsengisoli</name>
    <dbReference type="NCBI Taxonomy" id="1462440"/>
    <lineage>
        <taxon>Bacteria</taxon>
        <taxon>Pseudomonadati</taxon>
        <taxon>Pseudomonadota</taxon>
        <taxon>Betaproteobacteria</taxon>
        <taxon>Burkholderiales</taxon>
        <taxon>Oxalobacteraceae</taxon>
        <taxon>Telluria group</taxon>
        <taxon>Pseudoduganella</taxon>
    </lineage>
</organism>
<evidence type="ECO:0000313" key="2">
    <source>
        <dbReference type="EMBL" id="MTW05372.1"/>
    </source>
</evidence>
<dbReference type="Gene3D" id="3.40.50.300">
    <property type="entry name" value="P-loop containing nucleotide triphosphate hydrolases"/>
    <property type="match status" value="1"/>
</dbReference>
<reference evidence="2 3" key="1">
    <citation type="submission" date="2019-11" db="EMBL/GenBank/DDBJ databases">
        <title>Type strains purchased from KCTC, JCM and DSMZ.</title>
        <authorList>
            <person name="Lu H."/>
        </authorList>
    </citation>
    <scope>NUCLEOTIDE SEQUENCE [LARGE SCALE GENOMIC DNA]</scope>
    <source>
        <strain evidence="2 3">KCTC 42409</strain>
    </source>
</reference>
<dbReference type="Pfam" id="PF13374">
    <property type="entry name" value="TPR_10"/>
    <property type="match status" value="1"/>
</dbReference>
<dbReference type="InterPro" id="IPR011990">
    <property type="entry name" value="TPR-like_helical_dom_sf"/>
</dbReference>
<dbReference type="Proteomes" id="UP000484015">
    <property type="component" value="Unassembled WGS sequence"/>
</dbReference>
<feature type="region of interest" description="Disordered" evidence="1">
    <location>
        <begin position="308"/>
        <end position="329"/>
    </location>
</feature>
<gene>
    <name evidence="2" type="ORF">GM668_25145</name>
</gene>
<feature type="region of interest" description="Disordered" evidence="1">
    <location>
        <begin position="596"/>
        <end position="622"/>
    </location>
</feature>
<protein>
    <submittedName>
        <fullName evidence="2">Tetratricopeptide repeat protein</fullName>
    </submittedName>
</protein>
<keyword evidence="3" id="KW-1185">Reference proteome</keyword>
<dbReference type="Gene3D" id="1.25.40.10">
    <property type="entry name" value="Tetratricopeptide repeat domain"/>
    <property type="match status" value="1"/>
</dbReference>
<comment type="caution">
    <text evidence="2">The sequence shown here is derived from an EMBL/GenBank/DDBJ whole genome shotgun (WGS) entry which is preliminary data.</text>
</comment>
<dbReference type="SUPFAM" id="SSF48452">
    <property type="entry name" value="TPR-like"/>
    <property type="match status" value="2"/>
</dbReference>
<dbReference type="EMBL" id="WNLA01000023">
    <property type="protein sequence ID" value="MTW05372.1"/>
    <property type="molecule type" value="Genomic_DNA"/>
</dbReference>
<evidence type="ECO:0000313" key="3">
    <source>
        <dbReference type="Proteomes" id="UP000484015"/>
    </source>
</evidence>
<evidence type="ECO:0000256" key="1">
    <source>
        <dbReference type="SAM" id="MobiDB-lite"/>
    </source>
</evidence>
<dbReference type="SUPFAM" id="SSF52540">
    <property type="entry name" value="P-loop containing nucleoside triphosphate hydrolases"/>
    <property type="match status" value="1"/>
</dbReference>
<dbReference type="InterPro" id="IPR027417">
    <property type="entry name" value="P-loop_NTPase"/>
</dbReference>
<name>A0A6L6Q862_9BURK</name>
<dbReference type="RefSeq" id="WP_155441722.1">
    <property type="nucleotide sequence ID" value="NZ_WNLA01000023.1"/>
</dbReference>
<proteinExistence type="predicted"/>
<dbReference type="PANTHER" id="PTHR46082:SF6">
    <property type="entry name" value="AAA+ ATPASE DOMAIN-CONTAINING PROTEIN-RELATED"/>
    <property type="match status" value="1"/>
</dbReference>
<dbReference type="PANTHER" id="PTHR46082">
    <property type="entry name" value="ATP/GTP-BINDING PROTEIN-RELATED"/>
    <property type="match status" value="1"/>
</dbReference>
<sequence length="622" mass="65735">MDHPQLAAAESGAVTTFYSYRGGAGCTMALARIAAMLAGQGAAGTPVLMVDWDLQAPGLHHYFPAGHDAPGVVELFMACRDQLQRRGGAVPDDGGEALAHAVLAAVDWERCVVRVDQRRPLFLMRAGRFDDGYAGRLAGLDWEALFHACPALFRCFGATLARHFRHVLVDAPHGRSDGAGICTALLPQRLVLLFDANRPGLEAMESLVQRVTAFRLSHDAAPRALMMYPAPARMAADDGVQRARLRHGDPAAGLPGYQPLFERVLSAAYGVADLSLDSYFSEVLLPQSRELAGGEQLAGHRGHCASDAGGGVPAASAGPGAEEGQGDRCSPGRAYEALLAWLEPGHPPWCARSELALLADVAQARMALDGSAARCIQLAYCLFRLGAVQRDSGRDAHALHAFRESAALYAAHAGDAHLDTALARTQMAALLLRRRQWDEARLLLRQAGDARAAALGPEHPEMLAVRAMQAQALAGQGYVTAALARQLEVLDIQLRTLGGNHTDTLDSLAQRAALLLQAGDLEQARQLLEQVLAARTKLSGAQHPAALRVAGALAHTVALLSVQAPPVPPIQPVQPEAVRQPVPAYEAVAAAGAGHPDNVYALRDSKPPQGQPEGSAGCAELS</sequence>
<dbReference type="AlphaFoldDB" id="A0A6L6Q862"/>
<dbReference type="OrthoDB" id="580767at2"/>
<dbReference type="Pfam" id="PF13424">
    <property type="entry name" value="TPR_12"/>
    <property type="match status" value="1"/>
</dbReference>
<feature type="compositionally biased region" description="Low complexity" evidence="1">
    <location>
        <begin position="313"/>
        <end position="322"/>
    </location>
</feature>